<dbReference type="CDD" id="cd04645">
    <property type="entry name" value="LbH_gamma_CA_like"/>
    <property type="match status" value="1"/>
</dbReference>
<dbReference type="InterPro" id="IPR001451">
    <property type="entry name" value="Hexapep"/>
</dbReference>
<dbReference type="PANTHER" id="PTHR13061">
    <property type="entry name" value="DYNACTIN SUBUNIT P25"/>
    <property type="match status" value="1"/>
</dbReference>
<dbReference type="Gene3D" id="2.160.10.10">
    <property type="entry name" value="Hexapeptide repeat proteins"/>
    <property type="match status" value="1"/>
</dbReference>
<dbReference type="STRING" id="2903.R1FIG2"/>
<dbReference type="eggNOG" id="ENOG502QTES">
    <property type="taxonomic scope" value="Eukaryota"/>
</dbReference>
<dbReference type="PANTHER" id="PTHR13061:SF29">
    <property type="entry name" value="GAMMA CARBONIC ANHYDRASE-LIKE 1, MITOCHONDRIAL-RELATED"/>
    <property type="match status" value="1"/>
</dbReference>
<dbReference type="KEGG" id="ehx:EMIHUDRAFT_63173"/>
<dbReference type="HOGENOM" id="CLU_064827_4_1_1"/>
<dbReference type="InterPro" id="IPR050484">
    <property type="entry name" value="Transf_Hexapept/Carb_Anhydrase"/>
</dbReference>
<sequence length="203" mass="21215">MVVGEQTVPRAAGPPEDLPRLEAALRELRARHPGAIIDRYRESLPSVAESALVAPGAAVVGDVRLAEGSSVWYGCVLRGDLNYISVGANSNVQDGTVVHLGDEDPTVIGEHVVVGHRAVLHGCTIEDHCLIGMQATVLDGAVIGRGSIVGAGAIVSAGTVVPPNSLVLGVPGKVKKSLPPEKEEHHRLLAQKYARLAHNHKNG</sequence>
<dbReference type="PaxDb" id="2903-EOD35341"/>
<dbReference type="SMR" id="A0A0D3KHV6"/>
<organism evidence="1 2">
    <name type="scientific">Emiliania huxleyi (strain CCMP1516)</name>
    <dbReference type="NCBI Taxonomy" id="280463"/>
    <lineage>
        <taxon>Eukaryota</taxon>
        <taxon>Haptista</taxon>
        <taxon>Haptophyta</taxon>
        <taxon>Prymnesiophyceae</taxon>
        <taxon>Isochrysidales</taxon>
        <taxon>Noelaerhabdaceae</taxon>
        <taxon>Emiliania</taxon>
    </lineage>
</organism>
<reference evidence="1" key="2">
    <citation type="submission" date="2024-10" db="UniProtKB">
        <authorList>
            <consortium name="EnsemblProtists"/>
        </authorList>
    </citation>
    <scope>IDENTIFICATION</scope>
</reference>
<dbReference type="InterPro" id="IPR011004">
    <property type="entry name" value="Trimer_LpxA-like_sf"/>
</dbReference>
<evidence type="ECO:0000313" key="1">
    <source>
        <dbReference type="EnsemblProtists" id="EOD35341"/>
    </source>
</evidence>
<name>A0A0D3KHV6_EMIH1</name>
<accession>A0A0D3KHV6</accession>
<dbReference type="Pfam" id="PF00132">
    <property type="entry name" value="Hexapep"/>
    <property type="match status" value="1"/>
</dbReference>
<keyword evidence="2" id="KW-1185">Reference proteome</keyword>
<reference evidence="2" key="1">
    <citation type="journal article" date="2013" name="Nature">
        <title>Pan genome of the phytoplankton Emiliania underpins its global distribution.</title>
        <authorList>
            <person name="Read B.A."/>
            <person name="Kegel J."/>
            <person name="Klute M.J."/>
            <person name="Kuo A."/>
            <person name="Lefebvre S.C."/>
            <person name="Maumus F."/>
            <person name="Mayer C."/>
            <person name="Miller J."/>
            <person name="Monier A."/>
            <person name="Salamov A."/>
            <person name="Young J."/>
            <person name="Aguilar M."/>
            <person name="Claverie J.M."/>
            <person name="Frickenhaus S."/>
            <person name="Gonzalez K."/>
            <person name="Herman E.K."/>
            <person name="Lin Y.C."/>
            <person name="Napier J."/>
            <person name="Ogata H."/>
            <person name="Sarno A.F."/>
            <person name="Shmutz J."/>
            <person name="Schroeder D."/>
            <person name="de Vargas C."/>
            <person name="Verret F."/>
            <person name="von Dassow P."/>
            <person name="Valentin K."/>
            <person name="Van de Peer Y."/>
            <person name="Wheeler G."/>
            <person name="Dacks J.B."/>
            <person name="Delwiche C.F."/>
            <person name="Dyhrman S.T."/>
            <person name="Glockner G."/>
            <person name="John U."/>
            <person name="Richards T."/>
            <person name="Worden A.Z."/>
            <person name="Zhang X."/>
            <person name="Grigoriev I.V."/>
            <person name="Allen A.E."/>
            <person name="Bidle K."/>
            <person name="Borodovsky M."/>
            <person name="Bowler C."/>
            <person name="Brownlee C."/>
            <person name="Cock J.M."/>
            <person name="Elias M."/>
            <person name="Gladyshev V.N."/>
            <person name="Groth M."/>
            <person name="Guda C."/>
            <person name="Hadaegh A."/>
            <person name="Iglesias-Rodriguez M.D."/>
            <person name="Jenkins J."/>
            <person name="Jones B.M."/>
            <person name="Lawson T."/>
            <person name="Leese F."/>
            <person name="Lindquist E."/>
            <person name="Lobanov A."/>
            <person name="Lomsadze A."/>
            <person name="Malik S.B."/>
            <person name="Marsh M.E."/>
            <person name="Mackinder L."/>
            <person name="Mock T."/>
            <person name="Mueller-Roeber B."/>
            <person name="Pagarete A."/>
            <person name="Parker M."/>
            <person name="Probert I."/>
            <person name="Quesneville H."/>
            <person name="Raines C."/>
            <person name="Rensing S.A."/>
            <person name="Riano-Pachon D.M."/>
            <person name="Richier S."/>
            <person name="Rokitta S."/>
            <person name="Shiraiwa Y."/>
            <person name="Soanes D.M."/>
            <person name="van der Giezen M."/>
            <person name="Wahlund T.M."/>
            <person name="Williams B."/>
            <person name="Wilson W."/>
            <person name="Wolfe G."/>
            <person name="Wurch L.L."/>
        </authorList>
    </citation>
    <scope>NUCLEOTIDE SEQUENCE</scope>
</reference>
<proteinExistence type="predicted"/>
<dbReference type="Proteomes" id="UP000013827">
    <property type="component" value="Unassembled WGS sequence"/>
</dbReference>
<dbReference type="EnsemblProtists" id="EOD35341">
    <property type="protein sequence ID" value="EOD35341"/>
    <property type="gene ID" value="EMIHUDRAFT_63173"/>
</dbReference>
<dbReference type="SUPFAM" id="SSF51161">
    <property type="entry name" value="Trimeric LpxA-like enzymes"/>
    <property type="match status" value="1"/>
</dbReference>
<dbReference type="RefSeq" id="XP_005787770.1">
    <property type="nucleotide sequence ID" value="XM_005787713.1"/>
</dbReference>
<dbReference type="AlphaFoldDB" id="A0A0D3KHV6"/>
<dbReference type="InterPro" id="IPR047324">
    <property type="entry name" value="LbH_gamma_CA-like"/>
</dbReference>
<dbReference type="OMA" id="HYVHNAQ"/>
<dbReference type="GeneID" id="17280612"/>
<evidence type="ECO:0000313" key="2">
    <source>
        <dbReference type="Proteomes" id="UP000013827"/>
    </source>
</evidence>
<protein>
    <recommendedName>
        <fullName evidence="3">Carbonic anhydrase</fullName>
    </recommendedName>
</protein>
<evidence type="ECO:0008006" key="3">
    <source>
        <dbReference type="Google" id="ProtNLM"/>
    </source>
</evidence>